<evidence type="ECO:0000259" key="4">
    <source>
        <dbReference type="PROSITE" id="PS50887"/>
    </source>
</evidence>
<dbReference type="Pfam" id="PF00990">
    <property type="entry name" value="GGDEF"/>
    <property type="match status" value="1"/>
</dbReference>
<keyword evidence="3" id="KW-0472">Membrane</keyword>
<accession>A0ABM9JF61</accession>
<evidence type="ECO:0000313" key="5">
    <source>
        <dbReference type="EMBL" id="CAJ0792054.1"/>
    </source>
</evidence>
<feature type="transmembrane region" description="Helical" evidence="3">
    <location>
        <begin position="48"/>
        <end position="68"/>
    </location>
</feature>
<keyword evidence="3" id="KW-0812">Transmembrane</keyword>
<dbReference type="Proteomes" id="UP001189616">
    <property type="component" value="Unassembled WGS sequence"/>
</dbReference>
<evidence type="ECO:0000256" key="3">
    <source>
        <dbReference type="SAM" id="Phobius"/>
    </source>
</evidence>
<proteinExistence type="predicted"/>
<dbReference type="RefSeq" id="WP_316658066.1">
    <property type="nucleotide sequence ID" value="NZ_CATYWO010000003.1"/>
</dbReference>
<feature type="transmembrane region" description="Helical" evidence="3">
    <location>
        <begin position="198"/>
        <end position="216"/>
    </location>
</feature>
<feature type="transmembrane region" description="Helical" evidence="3">
    <location>
        <begin position="157"/>
        <end position="176"/>
    </location>
</feature>
<dbReference type="PANTHER" id="PTHR45138:SF9">
    <property type="entry name" value="DIGUANYLATE CYCLASE DGCM-RELATED"/>
    <property type="match status" value="1"/>
</dbReference>
<feature type="transmembrane region" description="Helical" evidence="3">
    <location>
        <begin position="118"/>
        <end position="137"/>
    </location>
</feature>
<dbReference type="InterPro" id="IPR043128">
    <property type="entry name" value="Rev_trsase/Diguanyl_cyclase"/>
</dbReference>
<feature type="domain" description="GGDEF" evidence="4">
    <location>
        <begin position="322"/>
        <end position="468"/>
    </location>
</feature>
<dbReference type="SUPFAM" id="SSF55073">
    <property type="entry name" value="Nucleotide cyclase"/>
    <property type="match status" value="1"/>
</dbReference>
<comment type="caution">
    <text evidence="5">The sequence shown here is derived from an EMBL/GenBank/DDBJ whole genome shotgun (WGS) entry which is preliminary data.</text>
</comment>
<feature type="transmembrane region" description="Helical" evidence="3">
    <location>
        <begin position="17"/>
        <end position="36"/>
    </location>
</feature>
<dbReference type="InterPro" id="IPR033424">
    <property type="entry name" value="MASE4"/>
</dbReference>
<dbReference type="EMBL" id="CATYWO010000003">
    <property type="protein sequence ID" value="CAJ0792054.1"/>
    <property type="molecule type" value="Genomic_DNA"/>
</dbReference>
<feature type="transmembrane region" description="Helical" evidence="3">
    <location>
        <begin position="250"/>
        <end position="271"/>
    </location>
</feature>
<feature type="transmembrane region" description="Helical" evidence="3">
    <location>
        <begin position="80"/>
        <end position="98"/>
    </location>
</feature>
<dbReference type="InterPro" id="IPR000160">
    <property type="entry name" value="GGDEF_dom"/>
</dbReference>
<reference evidence="5 6" key="1">
    <citation type="submission" date="2023-07" db="EMBL/GenBank/DDBJ databases">
        <authorList>
            <person name="Peeters C."/>
        </authorList>
    </citation>
    <scope>NUCLEOTIDE SEQUENCE [LARGE SCALE GENOMIC DNA]</scope>
    <source>
        <strain evidence="5 6">LMG 7141</strain>
    </source>
</reference>
<dbReference type="Gene3D" id="3.30.70.270">
    <property type="match status" value="1"/>
</dbReference>
<feature type="transmembrane region" description="Helical" evidence="3">
    <location>
        <begin position="223"/>
        <end position="244"/>
    </location>
</feature>
<dbReference type="SMART" id="SM00267">
    <property type="entry name" value="GGDEF"/>
    <property type="match status" value="1"/>
</dbReference>
<evidence type="ECO:0000256" key="2">
    <source>
        <dbReference type="ARBA" id="ARBA00034247"/>
    </source>
</evidence>
<dbReference type="InterPro" id="IPR029787">
    <property type="entry name" value="Nucleotide_cyclase"/>
</dbReference>
<dbReference type="EC" id="2.7.7.65" evidence="1"/>
<dbReference type="PANTHER" id="PTHR45138">
    <property type="entry name" value="REGULATORY COMPONENTS OF SENSORY TRANSDUCTION SYSTEM"/>
    <property type="match status" value="1"/>
</dbReference>
<dbReference type="Pfam" id="PF17158">
    <property type="entry name" value="MASE4"/>
    <property type="match status" value="1"/>
</dbReference>
<organism evidence="5 6">
    <name type="scientific">Ralstonia condita</name>
    <dbReference type="NCBI Taxonomy" id="3058600"/>
    <lineage>
        <taxon>Bacteria</taxon>
        <taxon>Pseudomonadati</taxon>
        <taxon>Pseudomonadota</taxon>
        <taxon>Betaproteobacteria</taxon>
        <taxon>Burkholderiales</taxon>
        <taxon>Burkholderiaceae</taxon>
        <taxon>Ralstonia</taxon>
    </lineage>
</organism>
<dbReference type="InterPro" id="IPR050469">
    <property type="entry name" value="Diguanylate_Cyclase"/>
</dbReference>
<keyword evidence="3" id="KW-1133">Transmembrane helix</keyword>
<comment type="catalytic activity">
    <reaction evidence="2">
        <text>2 GTP = 3',3'-c-di-GMP + 2 diphosphate</text>
        <dbReference type="Rhea" id="RHEA:24898"/>
        <dbReference type="ChEBI" id="CHEBI:33019"/>
        <dbReference type="ChEBI" id="CHEBI:37565"/>
        <dbReference type="ChEBI" id="CHEBI:58805"/>
        <dbReference type="EC" id="2.7.7.65"/>
    </reaction>
</comment>
<evidence type="ECO:0000256" key="1">
    <source>
        <dbReference type="ARBA" id="ARBA00012528"/>
    </source>
</evidence>
<dbReference type="NCBIfam" id="TIGR00254">
    <property type="entry name" value="GGDEF"/>
    <property type="match status" value="1"/>
</dbReference>
<keyword evidence="6" id="KW-1185">Reference proteome</keyword>
<evidence type="ECO:0000313" key="6">
    <source>
        <dbReference type="Proteomes" id="UP001189616"/>
    </source>
</evidence>
<protein>
    <recommendedName>
        <fullName evidence="1">diguanylate cyclase</fullName>
        <ecNumber evidence="1">2.7.7.65</ecNumber>
    </recommendedName>
</protein>
<sequence>MPLTARLNDDVITRREFITAATVVVSIVAVMGLAFLHAETPLAEVKPFLPMFLTTIMLSDSLTAYLLWQRARIGADAFSGILASAYLYSAVLAAVQLPTFPGVFSATGLLGAGPQTAVWLWTFWHAGYPLLVLLALLAARRSAGPSAAESLRHNRSAACMILVGPLLAAAVAFVSLREVSHLPQLIQDGAYSGLVQKLGVPVIGANIIGLTAYVAITRIRRRIDLWVAVALTAALADAVLTLHGGARYALGWYMARLLSVVSSAIVLSKLIRDIARLYELVVRDNAKLEQQALVDSLTRLPNRRAFEQRWEAELRRATRDRTPLSVLMIDIDRFKQINDSYGHARGDACLVEVAEVLARLLGKRPADLVARYGGEEFVALLPYTPSAEAQHIAERVREAVEARCIAAAPAVGGFVTVSIGCATYDGSATPPERWSRKFLHATAAAVLHLADQALYQAKRGGRNRVMQA</sequence>
<dbReference type="CDD" id="cd01949">
    <property type="entry name" value="GGDEF"/>
    <property type="match status" value="1"/>
</dbReference>
<dbReference type="PROSITE" id="PS50887">
    <property type="entry name" value="GGDEF"/>
    <property type="match status" value="1"/>
</dbReference>
<gene>
    <name evidence="5" type="ORF">LMG7141_02600</name>
</gene>
<name>A0ABM9JF61_9RALS</name>